<dbReference type="EMBL" id="BART01019355">
    <property type="protein sequence ID" value="GAG85125.1"/>
    <property type="molecule type" value="Genomic_DNA"/>
</dbReference>
<organism evidence="1">
    <name type="scientific">marine sediment metagenome</name>
    <dbReference type="NCBI Taxonomy" id="412755"/>
    <lineage>
        <taxon>unclassified sequences</taxon>
        <taxon>metagenomes</taxon>
        <taxon>ecological metagenomes</taxon>
    </lineage>
</organism>
<dbReference type="AlphaFoldDB" id="X1AQX5"/>
<dbReference type="Gene3D" id="3.40.1440.10">
    <property type="entry name" value="GIY-YIG endonuclease"/>
    <property type="match status" value="1"/>
</dbReference>
<name>X1AQX5_9ZZZZ</name>
<accession>X1AQX5</accession>
<reference evidence="1" key="1">
    <citation type="journal article" date="2014" name="Front. Microbiol.">
        <title>High frequency of phylogenetically diverse reductive dehalogenase-homologous genes in deep subseafloor sedimentary metagenomes.</title>
        <authorList>
            <person name="Kawai M."/>
            <person name="Futagami T."/>
            <person name="Toyoda A."/>
            <person name="Takaki Y."/>
            <person name="Nishi S."/>
            <person name="Hori S."/>
            <person name="Arai W."/>
            <person name="Tsubouchi T."/>
            <person name="Morono Y."/>
            <person name="Uchiyama I."/>
            <person name="Ito T."/>
            <person name="Fujiyama A."/>
            <person name="Inagaki F."/>
            <person name="Takami H."/>
        </authorList>
    </citation>
    <scope>NUCLEOTIDE SEQUENCE</scope>
    <source>
        <strain evidence="1">Expedition CK06-06</strain>
    </source>
</reference>
<dbReference type="InterPro" id="IPR035901">
    <property type="entry name" value="GIY-YIG_endonuc_sf"/>
</dbReference>
<sequence>MREPYSGKKFDNYDDTNLTYSELKNIISQRDPSWMTALKNIEGIYLITDKSNGKHYVGSAYNGEGGIWSRWSDYICTKPNEYDCLVIVLTSIYRKT</sequence>
<protein>
    <recommendedName>
        <fullName evidence="2">GIY-YIG domain-containing protein</fullName>
    </recommendedName>
</protein>
<evidence type="ECO:0008006" key="2">
    <source>
        <dbReference type="Google" id="ProtNLM"/>
    </source>
</evidence>
<comment type="caution">
    <text evidence="1">The sequence shown here is derived from an EMBL/GenBank/DDBJ whole genome shotgun (WGS) entry which is preliminary data.</text>
</comment>
<evidence type="ECO:0000313" key="1">
    <source>
        <dbReference type="EMBL" id="GAG85125.1"/>
    </source>
</evidence>
<proteinExistence type="predicted"/>
<gene>
    <name evidence="1" type="ORF">S01H4_36247</name>
</gene>
<dbReference type="SUPFAM" id="SSF82771">
    <property type="entry name" value="GIY-YIG endonuclease"/>
    <property type="match status" value="1"/>
</dbReference>